<feature type="region of interest" description="Disordered" evidence="1">
    <location>
        <begin position="184"/>
        <end position="204"/>
    </location>
</feature>
<feature type="region of interest" description="Disordered" evidence="1">
    <location>
        <begin position="90"/>
        <end position="138"/>
    </location>
</feature>
<reference evidence="3" key="1">
    <citation type="journal article" date="2011" name="Nature">
        <title>Genome sequence and analysis of the tuber crop potato.</title>
        <authorList>
            <consortium name="The Potato Genome Sequencing Consortium"/>
        </authorList>
    </citation>
    <scope>NUCLEOTIDE SEQUENCE [LARGE SCALE GENOMIC DNA]</scope>
    <source>
        <strain evidence="3">cv. DM1-3 516 R44</strain>
    </source>
</reference>
<evidence type="ECO:0000313" key="3">
    <source>
        <dbReference type="Proteomes" id="UP000011115"/>
    </source>
</evidence>
<dbReference type="AlphaFoldDB" id="M1DX87"/>
<accession>M1DX87</accession>
<proteinExistence type="predicted"/>
<dbReference type="InParanoid" id="M1DX87"/>
<name>M1DX87_SOLTU</name>
<dbReference type="Proteomes" id="UP000011115">
    <property type="component" value="Unassembled WGS sequence"/>
</dbReference>
<feature type="compositionally biased region" description="Basic and acidic residues" evidence="1">
    <location>
        <begin position="113"/>
        <end position="134"/>
    </location>
</feature>
<dbReference type="HOGENOM" id="CLU_028647_6_2_1"/>
<evidence type="ECO:0000256" key="1">
    <source>
        <dbReference type="SAM" id="MobiDB-lite"/>
    </source>
</evidence>
<organism evidence="2 3">
    <name type="scientific">Solanum tuberosum</name>
    <name type="common">Potato</name>
    <dbReference type="NCBI Taxonomy" id="4113"/>
    <lineage>
        <taxon>Eukaryota</taxon>
        <taxon>Viridiplantae</taxon>
        <taxon>Streptophyta</taxon>
        <taxon>Embryophyta</taxon>
        <taxon>Tracheophyta</taxon>
        <taxon>Spermatophyta</taxon>
        <taxon>Magnoliopsida</taxon>
        <taxon>eudicotyledons</taxon>
        <taxon>Gunneridae</taxon>
        <taxon>Pentapetalae</taxon>
        <taxon>asterids</taxon>
        <taxon>lamiids</taxon>
        <taxon>Solanales</taxon>
        <taxon>Solanaceae</taxon>
        <taxon>Solanoideae</taxon>
        <taxon>Solaneae</taxon>
        <taxon>Solanum</taxon>
    </lineage>
</organism>
<keyword evidence="3" id="KW-1185">Reference proteome</keyword>
<sequence length="204" mass="22361">MRKLIAESEERVESRMEAKMDQKVQAVHKRLDAFELIVLERPVPTTDISSFWTELASLRADVHAILAIPAAEPHASPSALDDDTILGALFSGDDTDTQPKPARARDKRHRSSHKSDLTEEVKSSKRQCRQEKKAPKASIIDEQLRQQRAREVLPTVAIDVSTTDGAVRVADSTTDVVVLVDADTTEGDPSVDLKGSGKSNPPTC</sequence>
<reference evidence="2" key="2">
    <citation type="submission" date="2015-06" db="UniProtKB">
        <authorList>
            <consortium name="EnsemblPlants"/>
        </authorList>
    </citation>
    <scope>IDENTIFICATION</scope>
    <source>
        <strain evidence="2">DM1-3 516 R44</strain>
    </source>
</reference>
<protein>
    <submittedName>
        <fullName evidence="2">Integrase core domain containing protein</fullName>
    </submittedName>
</protein>
<dbReference type="EnsemblPlants" id="PGSC0003DMT400095881">
    <property type="protein sequence ID" value="PGSC0003DMT400095881"/>
    <property type="gene ID" value="PGSC0003DMG400045452"/>
</dbReference>
<evidence type="ECO:0000313" key="2">
    <source>
        <dbReference type="EnsemblPlants" id="PGSC0003DMT400095881"/>
    </source>
</evidence>
<dbReference type="PaxDb" id="4113-PGSC0003DMT400095881"/>
<dbReference type="Gramene" id="PGSC0003DMT400095881">
    <property type="protein sequence ID" value="PGSC0003DMT400095881"/>
    <property type="gene ID" value="PGSC0003DMG400045452"/>
</dbReference>